<organism evidence="2 3">
    <name type="scientific">Pseudonocardia petroleophila</name>
    <dbReference type="NCBI Taxonomy" id="37331"/>
    <lineage>
        <taxon>Bacteria</taxon>
        <taxon>Bacillati</taxon>
        <taxon>Actinomycetota</taxon>
        <taxon>Actinomycetes</taxon>
        <taxon>Pseudonocardiales</taxon>
        <taxon>Pseudonocardiaceae</taxon>
        <taxon>Pseudonocardia</taxon>
    </lineage>
</organism>
<keyword evidence="3" id="KW-1185">Reference proteome</keyword>
<proteinExistence type="predicted"/>
<protein>
    <recommendedName>
        <fullName evidence="4">Tetratricopeptide repeat-containing protein</fullName>
    </recommendedName>
</protein>
<gene>
    <name evidence="2" type="ORF">H6H00_10315</name>
</gene>
<sequence length="176" mass="18196">MSDGAPRRPGGRIAPSAPYTGASPSSADPGDLTAALRRGQEAEEAGREGLALRCYEQGAAVYATAAAPAEVARPQVALCLLRSAALMDRSGTYRAAGQRYLEAADVLEMLGRDAGRRGASTVAAVARAEAEQARASAESAIGRATEAGRRTDGLLRADAAQRSAHFDAFARLLGRI</sequence>
<evidence type="ECO:0000313" key="2">
    <source>
        <dbReference type="EMBL" id="QNG54248.1"/>
    </source>
</evidence>
<feature type="region of interest" description="Disordered" evidence="1">
    <location>
        <begin position="1"/>
        <end position="32"/>
    </location>
</feature>
<evidence type="ECO:0000313" key="3">
    <source>
        <dbReference type="Proteomes" id="UP000515728"/>
    </source>
</evidence>
<evidence type="ECO:0000256" key="1">
    <source>
        <dbReference type="SAM" id="MobiDB-lite"/>
    </source>
</evidence>
<dbReference type="Proteomes" id="UP000515728">
    <property type="component" value="Chromosome"/>
</dbReference>
<reference evidence="2 3" key="1">
    <citation type="submission" date="2020-08" db="EMBL/GenBank/DDBJ databases">
        <authorList>
            <person name="Mo P."/>
        </authorList>
    </citation>
    <scope>NUCLEOTIDE SEQUENCE [LARGE SCALE GENOMIC DNA]</scope>
    <source>
        <strain evidence="2 3">CGMCC 4.1532</strain>
    </source>
</reference>
<dbReference type="AlphaFoldDB" id="A0A7G7MN87"/>
<dbReference type="RefSeq" id="WP_185721070.1">
    <property type="nucleotide sequence ID" value="NZ_BAAAWI010000001.1"/>
</dbReference>
<dbReference type="KEGG" id="ppel:H6H00_10315"/>
<evidence type="ECO:0008006" key="4">
    <source>
        <dbReference type="Google" id="ProtNLM"/>
    </source>
</evidence>
<name>A0A7G7MN87_9PSEU</name>
<accession>A0A7G7MN87</accession>
<dbReference type="EMBL" id="CP060131">
    <property type="protein sequence ID" value="QNG54248.1"/>
    <property type="molecule type" value="Genomic_DNA"/>
</dbReference>